<keyword evidence="3" id="KW-1185">Reference proteome</keyword>
<proteinExistence type="predicted"/>
<sequence>MTEQEIQRMLGAEAERASSLPQGFEDEVTTRVTRARRARNARAASAAVASVLAAGLLTASLRASAPTGGSDAVAGTPEPTSHSDAPASRPEPGEGQEPGFFTCNRPVPFATVTEADGFSLTLTSHRKDTDAAPWIGFDINQPHVQGLSPTEIPPTVVLLRNGVVVGGPVPVGGLIRVKQPAGTVWLPEPSGRIQVEVKAQSWLCGKTTWQQVWTHPDEYTLAVVMTTPTVGPEPEFAGFGTVTRPVLVAEAPLATLPG</sequence>
<feature type="region of interest" description="Disordered" evidence="1">
    <location>
        <begin position="63"/>
        <end position="103"/>
    </location>
</feature>
<comment type="caution">
    <text evidence="2">The sequence shown here is derived from an EMBL/GenBank/DDBJ whole genome shotgun (WGS) entry which is preliminary data.</text>
</comment>
<gene>
    <name evidence="2" type="ORF">GCM10023205_74140</name>
</gene>
<name>A0ABP9I8K7_9ACTN</name>
<accession>A0ABP9I8K7</accession>
<organism evidence="2 3">
    <name type="scientific">Yinghuangia aomiensis</name>
    <dbReference type="NCBI Taxonomy" id="676205"/>
    <lineage>
        <taxon>Bacteria</taxon>
        <taxon>Bacillati</taxon>
        <taxon>Actinomycetota</taxon>
        <taxon>Actinomycetes</taxon>
        <taxon>Kitasatosporales</taxon>
        <taxon>Streptomycetaceae</taxon>
        <taxon>Yinghuangia</taxon>
    </lineage>
</organism>
<protein>
    <submittedName>
        <fullName evidence="2">Uncharacterized protein</fullName>
    </submittedName>
</protein>
<evidence type="ECO:0000313" key="2">
    <source>
        <dbReference type="EMBL" id="GAA4991327.1"/>
    </source>
</evidence>
<dbReference type="EMBL" id="BAABHS010000043">
    <property type="protein sequence ID" value="GAA4991327.1"/>
    <property type="molecule type" value="Genomic_DNA"/>
</dbReference>
<dbReference type="RefSeq" id="WP_345680235.1">
    <property type="nucleotide sequence ID" value="NZ_BAABHS010000043.1"/>
</dbReference>
<evidence type="ECO:0000256" key="1">
    <source>
        <dbReference type="SAM" id="MobiDB-lite"/>
    </source>
</evidence>
<feature type="region of interest" description="Disordered" evidence="1">
    <location>
        <begin position="1"/>
        <end position="31"/>
    </location>
</feature>
<dbReference type="Proteomes" id="UP001500466">
    <property type="component" value="Unassembled WGS sequence"/>
</dbReference>
<evidence type="ECO:0000313" key="3">
    <source>
        <dbReference type="Proteomes" id="UP001500466"/>
    </source>
</evidence>
<reference evidence="3" key="1">
    <citation type="journal article" date="2019" name="Int. J. Syst. Evol. Microbiol.">
        <title>The Global Catalogue of Microorganisms (GCM) 10K type strain sequencing project: providing services to taxonomists for standard genome sequencing and annotation.</title>
        <authorList>
            <consortium name="The Broad Institute Genomics Platform"/>
            <consortium name="The Broad Institute Genome Sequencing Center for Infectious Disease"/>
            <person name="Wu L."/>
            <person name="Ma J."/>
        </authorList>
    </citation>
    <scope>NUCLEOTIDE SEQUENCE [LARGE SCALE GENOMIC DNA]</scope>
    <source>
        <strain evidence="3">JCM 17986</strain>
    </source>
</reference>